<accession>A0ABN4HZL4</accession>
<evidence type="ECO:0000256" key="4">
    <source>
        <dbReference type="RuleBase" id="RU361117"/>
    </source>
</evidence>
<dbReference type="NCBIfam" id="TIGR00685">
    <property type="entry name" value="T6PP"/>
    <property type="match status" value="1"/>
</dbReference>
<dbReference type="EMBL" id="CP011409">
    <property type="protein sequence ID" value="AKZ64114.1"/>
    <property type="molecule type" value="Genomic_DNA"/>
</dbReference>
<dbReference type="PROSITE" id="PS01228">
    <property type="entry name" value="COF_1"/>
    <property type="match status" value="1"/>
</dbReference>
<keyword evidence="4" id="KW-0460">Magnesium</keyword>
<dbReference type="Gene3D" id="3.40.50.1000">
    <property type="entry name" value="HAD superfamily/HAD-like"/>
    <property type="match status" value="1"/>
</dbReference>
<proteinExistence type="inferred from homology"/>
<evidence type="ECO:0000256" key="3">
    <source>
        <dbReference type="ARBA" id="ARBA00022801"/>
    </source>
</evidence>
<dbReference type="NCBIfam" id="TIGR01484">
    <property type="entry name" value="HAD-SF-IIB"/>
    <property type="match status" value="1"/>
</dbReference>
<dbReference type="InterPro" id="IPR006379">
    <property type="entry name" value="HAD-SF_hydro_IIB"/>
</dbReference>
<dbReference type="Proteomes" id="UP000063429">
    <property type="component" value="Chromosome"/>
</dbReference>
<dbReference type="Pfam" id="PF02358">
    <property type="entry name" value="Trehalose_PPase"/>
    <property type="match status" value="1"/>
</dbReference>
<dbReference type="PANTHER" id="PTHR43768:SF3">
    <property type="entry name" value="TREHALOSE 6-PHOSPHATE PHOSPHATASE"/>
    <property type="match status" value="1"/>
</dbReference>
<comment type="pathway">
    <text evidence="1 4">Glycan biosynthesis; trehalose biosynthesis.</text>
</comment>
<sequence length="251" mass="26974">MSLQTHEYDFAADALFLDFDGTLVNLAPEPESVVPAPDLIEMLQQLQARANGALAVVSGRPVAQLDHYLAPLRLPAAGVHGLERRDASGRLVQLAAPATEPLMERLAPFVARHPGLLLEPKRGALALHYRKAPHLEQACIEAMNHAVSDVGTHVPGFSVLRGKMVVEAKAALADKGDAIAAFMREAPFAGRRPVFVGDDITDEAGFDWVQTLGSGLGVKIGEGQSRAQMRLDNPAALHQWLEQALRAAPRV</sequence>
<keyword evidence="4" id="KW-0479">Metal-binding</keyword>
<dbReference type="InterPro" id="IPR023214">
    <property type="entry name" value="HAD_sf"/>
</dbReference>
<dbReference type="InterPro" id="IPR003337">
    <property type="entry name" value="Trehalose_PPase"/>
</dbReference>
<gene>
    <name evidence="5" type="ORF">F506_16845</name>
</gene>
<name>A0ABN4HZL4_9BURK</name>
<dbReference type="InterPro" id="IPR036412">
    <property type="entry name" value="HAD-like_sf"/>
</dbReference>
<keyword evidence="6" id="KW-1185">Reference proteome</keyword>
<dbReference type="SUPFAM" id="SSF56784">
    <property type="entry name" value="HAD-like"/>
    <property type="match status" value="1"/>
</dbReference>
<comment type="function">
    <text evidence="4">Removes the phosphate from trehalose 6-phosphate to produce free trehalose.</text>
</comment>
<reference evidence="6" key="1">
    <citation type="journal article" date="2015" name="Genome Announc.">
        <title>Complete Genome Sequence of Herbaspirillum hiltneri N3 (DSM 17495), Isolated from Surface-Sterilized Wheat Roots.</title>
        <authorList>
            <person name="Guizelini D."/>
            <person name="Saizaki P.M."/>
            <person name="Coimbra N.A."/>
            <person name="Weiss V.A."/>
            <person name="Faoro H."/>
            <person name="Sfeir M.Z."/>
            <person name="Baura V.A."/>
            <person name="Monteiro R.A."/>
            <person name="Chubatsu L.S."/>
            <person name="Souza E.M."/>
            <person name="Cruz L.M."/>
            <person name="Pedrosa F.O."/>
            <person name="Raittz R.T."/>
            <person name="Marchaukoski J.N."/>
            <person name="Steffens M.B."/>
        </authorList>
    </citation>
    <scope>NUCLEOTIDE SEQUENCE [LARGE SCALE GENOMIC DNA]</scope>
    <source>
        <strain evidence="6">N3</strain>
    </source>
</reference>
<comment type="similarity">
    <text evidence="2 4">Belongs to the trehalose phosphatase family.</text>
</comment>
<dbReference type="EC" id="3.1.3.12" evidence="4"/>
<comment type="catalytic activity">
    <reaction evidence="4">
        <text>alpha,alpha-trehalose 6-phosphate + H2O = alpha,alpha-trehalose + phosphate</text>
        <dbReference type="Rhea" id="RHEA:23420"/>
        <dbReference type="ChEBI" id="CHEBI:15377"/>
        <dbReference type="ChEBI" id="CHEBI:16551"/>
        <dbReference type="ChEBI" id="CHEBI:43474"/>
        <dbReference type="ChEBI" id="CHEBI:58429"/>
        <dbReference type="EC" id="3.1.3.12"/>
    </reaction>
</comment>
<evidence type="ECO:0000256" key="2">
    <source>
        <dbReference type="ARBA" id="ARBA00008770"/>
    </source>
</evidence>
<dbReference type="InterPro" id="IPR044651">
    <property type="entry name" value="OTSB-like"/>
</dbReference>
<evidence type="ECO:0000313" key="6">
    <source>
        <dbReference type="Proteomes" id="UP000063429"/>
    </source>
</evidence>
<dbReference type="RefSeq" id="WP_053199321.1">
    <property type="nucleotide sequence ID" value="NZ_CP011409.1"/>
</dbReference>
<keyword evidence="3 4" id="KW-0378">Hydrolase</keyword>
<comment type="cofactor">
    <cofactor evidence="4">
        <name>Mg(2+)</name>
        <dbReference type="ChEBI" id="CHEBI:18420"/>
    </cofactor>
</comment>
<dbReference type="CDD" id="cd01627">
    <property type="entry name" value="HAD_TPP"/>
    <property type="match status" value="1"/>
</dbReference>
<dbReference type="PANTHER" id="PTHR43768">
    <property type="entry name" value="TREHALOSE 6-PHOSPHATE PHOSPHATASE"/>
    <property type="match status" value="1"/>
</dbReference>
<evidence type="ECO:0000256" key="1">
    <source>
        <dbReference type="ARBA" id="ARBA00005199"/>
    </source>
</evidence>
<evidence type="ECO:0000313" key="5">
    <source>
        <dbReference type="EMBL" id="AKZ64114.1"/>
    </source>
</evidence>
<dbReference type="Gene3D" id="3.30.70.1020">
    <property type="entry name" value="Trehalose-6-phosphate phosphatase related protein, domain 2"/>
    <property type="match status" value="1"/>
</dbReference>
<protein>
    <recommendedName>
        <fullName evidence="4">Trehalose 6-phosphate phosphatase</fullName>
        <ecNumber evidence="4">3.1.3.12</ecNumber>
    </recommendedName>
</protein>
<organism evidence="5 6">
    <name type="scientific">Herbaspirillum hiltneri N3</name>
    <dbReference type="NCBI Taxonomy" id="1262470"/>
    <lineage>
        <taxon>Bacteria</taxon>
        <taxon>Pseudomonadati</taxon>
        <taxon>Pseudomonadota</taxon>
        <taxon>Betaproteobacteria</taxon>
        <taxon>Burkholderiales</taxon>
        <taxon>Oxalobacteraceae</taxon>
        <taxon>Herbaspirillum</taxon>
    </lineage>
</organism>